<evidence type="ECO:0000313" key="2">
    <source>
        <dbReference type="Proteomes" id="UP000007264"/>
    </source>
</evidence>
<accession>I0YY23</accession>
<keyword evidence="2" id="KW-1185">Reference proteome</keyword>
<dbReference type="EMBL" id="AGSI01000008">
    <property type="protein sequence ID" value="EIE23292.1"/>
    <property type="molecule type" value="Genomic_DNA"/>
</dbReference>
<gene>
    <name evidence="1" type="ORF">COCSUDRAFT_63645</name>
</gene>
<name>I0YY23_COCSC</name>
<dbReference type="Proteomes" id="UP000007264">
    <property type="component" value="Unassembled WGS sequence"/>
</dbReference>
<protein>
    <submittedName>
        <fullName evidence="1">Uncharacterized protein</fullName>
    </submittedName>
</protein>
<dbReference type="GeneID" id="17041280"/>
<sequence>MPTDDWFKEVRPVSAPYLGGKKDMHYWDNLSARACRLGQLVIQSGDSSDWEFLATPPQMLDKSGDLKLGKIGRTVTSLEDLSYWREYSYEITAGASAPDLSLDAKAASQEAQGFVLKSLDWQTLDWSPSTPLEHYSEDLCKLLKEHCPYWQGDGPHAMTKARMGVVAGIITATGGCMFTGGRATLQAAGKLKLNGHGVPIDAHAGWSVVAYAVKEIDWSMPAHPKISSKFVCSPPQQADKKSMIPSVWGVPERHSCKCC</sequence>
<comment type="caution">
    <text evidence="1">The sequence shown here is derived from an EMBL/GenBank/DDBJ whole genome shotgun (WGS) entry which is preliminary data.</text>
</comment>
<organism evidence="1 2">
    <name type="scientific">Coccomyxa subellipsoidea (strain C-169)</name>
    <name type="common">Green microalga</name>
    <dbReference type="NCBI Taxonomy" id="574566"/>
    <lineage>
        <taxon>Eukaryota</taxon>
        <taxon>Viridiplantae</taxon>
        <taxon>Chlorophyta</taxon>
        <taxon>core chlorophytes</taxon>
        <taxon>Trebouxiophyceae</taxon>
        <taxon>Trebouxiophyceae incertae sedis</taxon>
        <taxon>Coccomyxaceae</taxon>
        <taxon>Coccomyxa</taxon>
        <taxon>Coccomyxa subellipsoidea</taxon>
    </lineage>
</organism>
<dbReference type="RefSeq" id="XP_005647836.1">
    <property type="nucleotide sequence ID" value="XM_005647779.1"/>
</dbReference>
<evidence type="ECO:0000313" key="1">
    <source>
        <dbReference type="EMBL" id="EIE23292.1"/>
    </source>
</evidence>
<dbReference type="KEGG" id="csl:COCSUDRAFT_63645"/>
<proteinExistence type="predicted"/>
<dbReference type="AlphaFoldDB" id="I0YY23"/>
<reference evidence="1 2" key="1">
    <citation type="journal article" date="2012" name="Genome Biol.">
        <title>The genome of the polar eukaryotic microalga coccomyxa subellipsoidea reveals traits of cold adaptation.</title>
        <authorList>
            <person name="Blanc G."/>
            <person name="Agarkova I."/>
            <person name="Grimwood J."/>
            <person name="Kuo A."/>
            <person name="Brueggeman A."/>
            <person name="Dunigan D."/>
            <person name="Gurnon J."/>
            <person name="Ladunga I."/>
            <person name="Lindquist E."/>
            <person name="Lucas S."/>
            <person name="Pangilinan J."/>
            <person name="Proschold T."/>
            <person name="Salamov A."/>
            <person name="Schmutz J."/>
            <person name="Weeks D."/>
            <person name="Yamada T."/>
            <person name="Claverie J.M."/>
            <person name="Grigoriev I."/>
            <person name="Van Etten J."/>
            <person name="Lomsadze A."/>
            <person name="Borodovsky M."/>
        </authorList>
    </citation>
    <scope>NUCLEOTIDE SEQUENCE [LARGE SCALE GENOMIC DNA]</scope>
    <source>
        <strain evidence="1 2">C-169</strain>
    </source>
</reference>